<evidence type="ECO:0000256" key="1">
    <source>
        <dbReference type="ARBA" id="ARBA00004245"/>
    </source>
</evidence>
<feature type="compositionally biased region" description="Polar residues" evidence="10">
    <location>
        <begin position="1"/>
        <end position="13"/>
    </location>
</feature>
<gene>
    <name evidence="11" type="ORF">B0A55_11327</name>
</gene>
<feature type="compositionally biased region" description="Basic and acidic residues" evidence="10">
    <location>
        <begin position="611"/>
        <end position="624"/>
    </location>
</feature>
<comment type="caution">
    <text evidence="11">The sequence shown here is derived from an EMBL/GenBank/DDBJ whole genome shotgun (WGS) entry which is preliminary data.</text>
</comment>
<dbReference type="Proteomes" id="UP000309340">
    <property type="component" value="Unassembled WGS sequence"/>
</dbReference>
<evidence type="ECO:0000256" key="5">
    <source>
        <dbReference type="ARBA" id="ARBA00022741"/>
    </source>
</evidence>
<accession>A0A4U0WH12</accession>
<keyword evidence="12" id="KW-1185">Reference proteome</keyword>
<feature type="region of interest" description="Disordered" evidence="10">
    <location>
        <begin position="76"/>
        <end position="104"/>
    </location>
</feature>
<keyword evidence="6" id="KW-0067">ATP-binding</keyword>
<evidence type="ECO:0000256" key="8">
    <source>
        <dbReference type="ARBA" id="ARBA00023175"/>
    </source>
</evidence>
<evidence type="ECO:0000256" key="4">
    <source>
        <dbReference type="ARBA" id="ARBA00022701"/>
    </source>
</evidence>
<dbReference type="AlphaFoldDB" id="A0A4U0WH12"/>
<dbReference type="Pfam" id="PF05783">
    <property type="entry name" value="DLIC"/>
    <property type="match status" value="2"/>
</dbReference>
<keyword evidence="5" id="KW-0547">Nucleotide-binding</keyword>
<dbReference type="GO" id="GO:0005524">
    <property type="term" value="F:ATP binding"/>
    <property type="evidence" value="ECO:0007669"/>
    <property type="project" value="UniProtKB-KW"/>
</dbReference>
<dbReference type="GO" id="GO:0005868">
    <property type="term" value="C:cytoplasmic dynein complex"/>
    <property type="evidence" value="ECO:0007669"/>
    <property type="project" value="InterPro"/>
</dbReference>
<comment type="subcellular location">
    <subcellularLocation>
        <location evidence="1">Cytoplasm</location>
        <location evidence="1">Cytoskeleton</location>
    </subcellularLocation>
</comment>
<dbReference type="STRING" id="329884.A0A4U0WH12"/>
<sequence length="649" mass="70702">MATLVRPTSSHRTTIAPRSRDERTPKHKKEQRTEIWSNLLRQTREAQARSRTQAVQHRELIVCGGSPEDQQAFIRSLARPPPPAPPSRHWDQRGANADARRPKGEVRLSNRYAYGYGHVTLYSPPQQSAGVGVLLGGEAEEVAGLEVHTLPEPEVEHERTLRRLLEVKERKEGDGEDVGDGFAGGIEKTEEGRRPAVCLLLSWKEPWRFLSLLRRWLQLLAQSLLPPDARAEDPLEVLKEHRLALTVVVQHVEAQEGLERENYREETFDYISQCIRTCVLPLSAALVYTSSSSPPQQPGAALSETQKALYSSMGLVLGPLSPAPPKVSTPARREDLAPKHNVVDRMAIVVPSGWDSAGKIRLLSETFTPESVLEAWITDLNVPLHTAVERRTQDDEVIKFDPKTEPHANGGAEQEVYATSDAGEEDPDLSARSLTPSKTPVSAVATYEQAILDPNAHKAPKPPQIEVTTKSDQQFLAEMRAHLLRLEAEDAKHAKHNPDRDQRVSNTAAGRAGATGLPSGEQTGALGELGDVSFNVGGVSYSTVTAEAAIERLRRPQQPEESPRAVSNPSLASSSPRTTTPRPPRREDREVSTGTPNPAPASSARSSGGAKGDELPIDKLEEYFHSLMKRGGGGGGGSGASTPSRGPGR</sequence>
<dbReference type="GO" id="GO:0005874">
    <property type="term" value="C:microtubule"/>
    <property type="evidence" value="ECO:0007669"/>
    <property type="project" value="UniProtKB-KW"/>
</dbReference>
<evidence type="ECO:0000256" key="7">
    <source>
        <dbReference type="ARBA" id="ARBA00023017"/>
    </source>
</evidence>
<keyword evidence="3" id="KW-0963">Cytoplasm</keyword>
<keyword evidence="8" id="KW-0505">Motor protein</keyword>
<dbReference type="PANTHER" id="PTHR12688:SF0">
    <property type="entry name" value="DYNEIN LIGHT INTERMEDIATE CHAIN"/>
    <property type="match status" value="1"/>
</dbReference>
<feature type="compositionally biased region" description="Basic and acidic residues" evidence="10">
    <location>
        <begin position="88"/>
        <end position="104"/>
    </location>
</feature>
<evidence type="ECO:0008006" key="13">
    <source>
        <dbReference type="Google" id="ProtNLM"/>
    </source>
</evidence>
<evidence type="ECO:0000256" key="10">
    <source>
        <dbReference type="SAM" id="MobiDB-lite"/>
    </source>
</evidence>
<feature type="region of interest" description="Disordered" evidence="10">
    <location>
        <begin position="491"/>
        <end position="524"/>
    </location>
</feature>
<dbReference type="GO" id="GO:0045504">
    <property type="term" value="F:dynein heavy chain binding"/>
    <property type="evidence" value="ECO:0007669"/>
    <property type="project" value="TreeGrafter"/>
</dbReference>
<dbReference type="InterPro" id="IPR008467">
    <property type="entry name" value="Dynein1_light_intermed_chain"/>
</dbReference>
<dbReference type="GO" id="GO:0007018">
    <property type="term" value="P:microtubule-based movement"/>
    <property type="evidence" value="ECO:0007669"/>
    <property type="project" value="InterPro"/>
</dbReference>
<name>A0A4U0WH12_9PEZI</name>
<feature type="compositionally biased region" description="Low complexity" evidence="10">
    <location>
        <begin position="640"/>
        <end position="649"/>
    </location>
</feature>
<reference evidence="11 12" key="1">
    <citation type="submission" date="2017-03" db="EMBL/GenBank/DDBJ databases">
        <title>Genomes of endolithic fungi from Antarctica.</title>
        <authorList>
            <person name="Coleine C."/>
            <person name="Masonjones S."/>
            <person name="Stajich J.E."/>
        </authorList>
    </citation>
    <scope>NUCLEOTIDE SEQUENCE [LARGE SCALE GENOMIC DNA]</scope>
    <source>
        <strain evidence="11 12">CCFEE 5184</strain>
    </source>
</reference>
<evidence type="ECO:0000256" key="2">
    <source>
        <dbReference type="ARBA" id="ARBA00022448"/>
    </source>
</evidence>
<evidence type="ECO:0000256" key="9">
    <source>
        <dbReference type="ARBA" id="ARBA00023212"/>
    </source>
</evidence>
<feature type="compositionally biased region" description="Basic and acidic residues" evidence="10">
    <location>
        <begin position="491"/>
        <end position="503"/>
    </location>
</feature>
<evidence type="ECO:0000313" key="11">
    <source>
        <dbReference type="EMBL" id="TKA62041.1"/>
    </source>
</evidence>
<dbReference type="EMBL" id="NAJQ01001137">
    <property type="protein sequence ID" value="TKA62041.1"/>
    <property type="molecule type" value="Genomic_DNA"/>
</dbReference>
<evidence type="ECO:0000313" key="12">
    <source>
        <dbReference type="Proteomes" id="UP000309340"/>
    </source>
</evidence>
<feature type="compositionally biased region" description="Basic and acidic residues" evidence="10">
    <location>
        <begin position="551"/>
        <end position="563"/>
    </location>
</feature>
<keyword evidence="2" id="KW-0813">Transport</keyword>
<keyword evidence="9" id="KW-0206">Cytoskeleton</keyword>
<feature type="region of interest" description="Disordered" evidence="10">
    <location>
        <begin position="1"/>
        <end position="34"/>
    </location>
</feature>
<protein>
    <recommendedName>
        <fullName evidence="13">Dynein light intermediate chain</fullName>
    </recommendedName>
</protein>
<feature type="region of interest" description="Disordered" evidence="10">
    <location>
        <begin position="551"/>
        <end position="649"/>
    </location>
</feature>
<evidence type="ECO:0000256" key="6">
    <source>
        <dbReference type="ARBA" id="ARBA00022840"/>
    </source>
</evidence>
<dbReference type="OrthoDB" id="27603at2759"/>
<organism evidence="11 12">
    <name type="scientific">Friedmanniomyces simplex</name>
    <dbReference type="NCBI Taxonomy" id="329884"/>
    <lineage>
        <taxon>Eukaryota</taxon>
        <taxon>Fungi</taxon>
        <taxon>Dikarya</taxon>
        <taxon>Ascomycota</taxon>
        <taxon>Pezizomycotina</taxon>
        <taxon>Dothideomycetes</taxon>
        <taxon>Dothideomycetidae</taxon>
        <taxon>Mycosphaerellales</taxon>
        <taxon>Teratosphaeriaceae</taxon>
        <taxon>Friedmanniomyces</taxon>
    </lineage>
</organism>
<feature type="compositionally biased region" description="Gly residues" evidence="10">
    <location>
        <begin position="630"/>
        <end position="639"/>
    </location>
</feature>
<dbReference type="InterPro" id="IPR022780">
    <property type="entry name" value="Dynein_light_int_chain"/>
</dbReference>
<dbReference type="GO" id="GO:0000226">
    <property type="term" value="P:microtubule cytoskeleton organization"/>
    <property type="evidence" value="ECO:0007669"/>
    <property type="project" value="TreeGrafter"/>
</dbReference>
<dbReference type="GO" id="GO:0035974">
    <property type="term" value="C:meiotic spindle pole body"/>
    <property type="evidence" value="ECO:0007669"/>
    <property type="project" value="TreeGrafter"/>
</dbReference>
<proteinExistence type="predicted"/>
<keyword evidence="7" id="KW-0243">Dynein</keyword>
<feature type="region of interest" description="Disordered" evidence="10">
    <location>
        <begin position="420"/>
        <end position="440"/>
    </location>
</feature>
<evidence type="ECO:0000256" key="3">
    <source>
        <dbReference type="ARBA" id="ARBA00022490"/>
    </source>
</evidence>
<keyword evidence="4" id="KW-0493">Microtubule</keyword>
<dbReference type="PANTHER" id="PTHR12688">
    <property type="entry name" value="DYNEIN LIGHT INTERMEDIATE CHAIN"/>
    <property type="match status" value="1"/>
</dbReference>